<name>A0ABR8SBT8_9BURK</name>
<reference evidence="1 2" key="1">
    <citation type="submission" date="2020-08" db="EMBL/GenBank/DDBJ databases">
        <title>A Genomic Blueprint of the Chicken Gut Microbiome.</title>
        <authorList>
            <person name="Gilroy R."/>
            <person name="Ravi A."/>
            <person name="Getino M."/>
            <person name="Pursley I."/>
            <person name="Horton D.L."/>
            <person name="Alikhan N.-F."/>
            <person name="Baker D."/>
            <person name="Gharbi K."/>
            <person name="Hall N."/>
            <person name="Watson M."/>
            <person name="Adriaenssens E.M."/>
            <person name="Foster-Nyarko E."/>
            <person name="Jarju S."/>
            <person name="Secka A."/>
            <person name="Antonio M."/>
            <person name="Oren A."/>
            <person name="Chaudhuri R."/>
            <person name="La Ragione R.M."/>
            <person name="Hildebrand F."/>
            <person name="Pallen M.J."/>
        </authorList>
    </citation>
    <scope>NUCLEOTIDE SEQUENCE [LARGE SCALE GENOMIC DNA]</scope>
    <source>
        <strain evidence="1 2">Sa2CVA6</strain>
    </source>
</reference>
<accession>A0ABR8SBT8</accession>
<organism evidence="1 2">
    <name type="scientific">Comamonas avium</name>
    <dbReference type="NCBI Taxonomy" id="2762231"/>
    <lineage>
        <taxon>Bacteria</taxon>
        <taxon>Pseudomonadati</taxon>
        <taxon>Pseudomonadota</taxon>
        <taxon>Betaproteobacteria</taxon>
        <taxon>Burkholderiales</taxon>
        <taxon>Comamonadaceae</taxon>
        <taxon>Comamonas</taxon>
    </lineage>
</organism>
<protein>
    <recommendedName>
        <fullName evidence="3">DUF3035 domain-containing protein</fullName>
    </recommendedName>
</protein>
<gene>
    <name evidence="1" type="ORF">H9646_10475</name>
</gene>
<evidence type="ECO:0008006" key="3">
    <source>
        <dbReference type="Google" id="ProtNLM"/>
    </source>
</evidence>
<sequence length="137" mass="14175">MPTTQPIRFYALSAVAALAVLTACDQSGPQMRADTFPMAAIDRFDQPPPSKPLFGSTNYLRSHDVLPVAKADIREPLPAAVPLPAKVESIEVIQPPSTDAEASKGQGGVTPAAGMAAVITGAQGDGEKHKLDGGTVK</sequence>
<dbReference type="RefSeq" id="WP_191723325.1">
    <property type="nucleotide sequence ID" value="NZ_JACSQK010000005.1"/>
</dbReference>
<proteinExistence type="predicted"/>
<comment type="caution">
    <text evidence="1">The sequence shown here is derived from an EMBL/GenBank/DDBJ whole genome shotgun (WGS) entry which is preliminary data.</text>
</comment>
<evidence type="ECO:0000313" key="1">
    <source>
        <dbReference type="EMBL" id="MBD7960913.1"/>
    </source>
</evidence>
<evidence type="ECO:0000313" key="2">
    <source>
        <dbReference type="Proteomes" id="UP000634919"/>
    </source>
</evidence>
<dbReference type="Proteomes" id="UP000634919">
    <property type="component" value="Unassembled WGS sequence"/>
</dbReference>
<dbReference type="EMBL" id="JACSQK010000005">
    <property type="protein sequence ID" value="MBD7960913.1"/>
    <property type="molecule type" value="Genomic_DNA"/>
</dbReference>
<keyword evidence="2" id="KW-1185">Reference proteome</keyword>